<dbReference type="GO" id="GO:0016874">
    <property type="term" value="F:ligase activity"/>
    <property type="evidence" value="ECO:0007669"/>
    <property type="project" value="UniProtKB-KW"/>
</dbReference>
<feature type="domain" description="O-antigen ligase-related" evidence="6">
    <location>
        <begin position="201"/>
        <end position="351"/>
    </location>
</feature>
<keyword evidence="7" id="KW-0436">Ligase</keyword>
<sequence>MASPAGAAACPAWRDPARWQITTDVVAVLIALSLPWSTSLVGIFGVLLLISIAPTVDLKAFWALLKRPICVAPIALFCLALVGTLWSDAAWGARLYAVGPTAKLLVLPVLLYHFQRSTRGNWVFVAFLVSCTLLMLMSWLVLAYPHLALRAPGPGEQGVFVKNYIDQSQEFTLCAVALAYPIVMLLRAKRVLLAVLLIAIALSLFANMALVVVSRTALVTVPIMFAVFALLHLRWRSIVLILCAAAALSVVAWYGSSPLRRTAESFQRDYRLYMERNEPTSLGLRLEFWRKSLGFFAEAPVVGHGTGSTRGLFERVATGGVTQASGEVIGNPHNQTLNVAVQWGIVGVAILYAMWLLHLLLFRGDGLVNWIGLLVVVQNITSSLFNSHIFDFHEGWMYVLGVGVAGGMVLKGQLGTDMEPEPPVHR</sequence>
<dbReference type="Proteomes" id="UP000468531">
    <property type="component" value="Unassembled WGS sequence"/>
</dbReference>
<feature type="transmembrane region" description="Helical" evidence="5">
    <location>
        <begin position="367"/>
        <end position="389"/>
    </location>
</feature>
<evidence type="ECO:0000313" key="8">
    <source>
        <dbReference type="Proteomes" id="UP000468531"/>
    </source>
</evidence>
<dbReference type="InterPro" id="IPR008075">
    <property type="entry name" value="LIMR"/>
</dbReference>
<evidence type="ECO:0000313" key="7">
    <source>
        <dbReference type="EMBL" id="NEU99945.1"/>
    </source>
</evidence>
<dbReference type="PANTHER" id="PTHR37422">
    <property type="entry name" value="TEICHURONIC ACID BIOSYNTHESIS PROTEIN TUAE"/>
    <property type="match status" value="1"/>
</dbReference>
<protein>
    <submittedName>
        <fullName evidence="7">O-antigen ligase family protein</fullName>
    </submittedName>
</protein>
<keyword evidence="8" id="KW-1185">Reference proteome</keyword>
<dbReference type="AlphaFoldDB" id="A0A6P1BNI6"/>
<dbReference type="RefSeq" id="WP_163159530.1">
    <property type="nucleotide sequence ID" value="NZ_VKHP01000153.1"/>
</dbReference>
<evidence type="ECO:0000259" key="6">
    <source>
        <dbReference type="Pfam" id="PF04932"/>
    </source>
</evidence>
<feature type="transmembrane region" description="Helical" evidence="5">
    <location>
        <begin position="167"/>
        <end position="186"/>
    </location>
</feature>
<feature type="transmembrane region" description="Helical" evidence="5">
    <location>
        <begin position="64"/>
        <end position="87"/>
    </location>
</feature>
<gene>
    <name evidence="7" type="ORF">FNJ47_30035</name>
</gene>
<keyword evidence="3 5" id="KW-1133">Transmembrane helix</keyword>
<dbReference type="PANTHER" id="PTHR37422:SF13">
    <property type="entry name" value="LIPOPOLYSACCHARIDE BIOSYNTHESIS PROTEIN PA4999-RELATED"/>
    <property type="match status" value="1"/>
</dbReference>
<feature type="transmembrane region" description="Helical" evidence="5">
    <location>
        <begin position="124"/>
        <end position="147"/>
    </location>
</feature>
<feature type="transmembrane region" description="Helical" evidence="5">
    <location>
        <begin position="340"/>
        <end position="360"/>
    </location>
</feature>
<name>A0A6P1BNI6_9BRAD</name>
<proteinExistence type="predicted"/>
<accession>A0A6P1BNI6</accession>
<evidence type="ECO:0000256" key="2">
    <source>
        <dbReference type="ARBA" id="ARBA00022692"/>
    </source>
</evidence>
<reference evidence="7 8" key="1">
    <citation type="journal article" date="2020" name="Arch. Microbiol.">
        <title>Bradyrhizobium uaiense sp. nov., a new highly efficient cowpea symbiont.</title>
        <authorList>
            <person name="Cabral Michel D."/>
            <person name="Azarias Guimaraes A."/>
            <person name="Martins da Costa E."/>
            <person name="Soares de Carvalho T."/>
            <person name="Balsanelli E."/>
            <person name="Willems A."/>
            <person name="Maltempi de Souza E."/>
            <person name="de Souza Moreira F.M."/>
        </authorList>
    </citation>
    <scope>NUCLEOTIDE SEQUENCE [LARGE SCALE GENOMIC DNA]</scope>
    <source>
        <strain evidence="7 8">UFLA 03-164</strain>
    </source>
</reference>
<organism evidence="7 8">
    <name type="scientific">Bradyrhizobium uaiense</name>
    <dbReference type="NCBI Taxonomy" id="2594946"/>
    <lineage>
        <taxon>Bacteria</taxon>
        <taxon>Pseudomonadati</taxon>
        <taxon>Pseudomonadota</taxon>
        <taxon>Alphaproteobacteria</taxon>
        <taxon>Hyphomicrobiales</taxon>
        <taxon>Nitrobacteraceae</taxon>
        <taxon>Bradyrhizobium</taxon>
    </lineage>
</organism>
<evidence type="ECO:0000256" key="4">
    <source>
        <dbReference type="ARBA" id="ARBA00023136"/>
    </source>
</evidence>
<evidence type="ECO:0000256" key="1">
    <source>
        <dbReference type="ARBA" id="ARBA00004141"/>
    </source>
</evidence>
<dbReference type="Pfam" id="PF04932">
    <property type="entry name" value="Wzy_C"/>
    <property type="match status" value="1"/>
</dbReference>
<keyword evidence="4 5" id="KW-0472">Membrane</keyword>
<feature type="transmembrane region" description="Helical" evidence="5">
    <location>
        <begin position="25"/>
        <end position="52"/>
    </location>
</feature>
<dbReference type="InterPro" id="IPR007016">
    <property type="entry name" value="O-antigen_ligase-rel_domated"/>
</dbReference>
<feature type="transmembrane region" description="Helical" evidence="5">
    <location>
        <begin position="216"/>
        <end position="233"/>
    </location>
</feature>
<dbReference type="EMBL" id="VKHP01000153">
    <property type="protein sequence ID" value="NEU99945.1"/>
    <property type="molecule type" value="Genomic_DNA"/>
</dbReference>
<feature type="transmembrane region" description="Helical" evidence="5">
    <location>
        <begin position="93"/>
        <end position="112"/>
    </location>
</feature>
<comment type="caution">
    <text evidence="7">The sequence shown here is derived from an EMBL/GenBank/DDBJ whole genome shotgun (WGS) entry which is preliminary data.</text>
</comment>
<evidence type="ECO:0000256" key="3">
    <source>
        <dbReference type="ARBA" id="ARBA00022989"/>
    </source>
</evidence>
<dbReference type="GO" id="GO:0016020">
    <property type="term" value="C:membrane"/>
    <property type="evidence" value="ECO:0007669"/>
    <property type="project" value="UniProtKB-SubCell"/>
</dbReference>
<dbReference type="PRINTS" id="PR01692">
    <property type="entry name" value="LIPOCALINIMR"/>
</dbReference>
<feature type="transmembrane region" description="Helical" evidence="5">
    <location>
        <begin position="238"/>
        <end position="256"/>
    </location>
</feature>
<comment type="subcellular location">
    <subcellularLocation>
        <location evidence="1">Membrane</location>
        <topology evidence="1">Multi-pass membrane protein</topology>
    </subcellularLocation>
</comment>
<keyword evidence="2 5" id="KW-0812">Transmembrane</keyword>
<dbReference type="InterPro" id="IPR051533">
    <property type="entry name" value="WaaL-like"/>
</dbReference>
<evidence type="ECO:0000256" key="5">
    <source>
        <dbReference type="SAM" id="Phobius"/>
    </source>
</evidence>
<feature type="transmembrane region" description="Helical" evidence="5">
    <location>
        <begin position="191"/>
        <end position="210"/>
    </location>
</feature>